<feature type="compositionally biased region" description="Low complexity" evidence="2">
    <location>
        <begin position="1103"/>
        <end position="1115"/>
    </location>
</feature>
<dbReference type="Proteomes" id="UP001151699">
    <property type="component" value="Chromosome A"/>
</dbReference>
<feature type="compositionally biased region" description="Polar residues" evidence="2">
    <location>
        <begin position="1061"/>
        <end position="1102"/>
    </location>
</feature>
<dbReference type="Pfam" id="PF11864">
    <property type="entry name" value="DUF3384"/>
    <property type="match status" value="1"/>
</dbReference>
<dbReference type="GO" id="GO:0005634">
    <property type="term" value="C:nucleus"/>
    <property type="evidence" value="ECO:0007669"/>
    <property type="project" value="InterPro"/>
</dbReference>
<dbReference type="InterPro" id="IPR016024">
    <property type="entry name" value="ARM-type_fold"/>
</dbReference>
<dbReference type="EMBL" id="WJQU01000001">
    <property type="protein sequence ID" value="KAJ6647248.1"/>
    <property type="molecule type" value="Genomic_DNA"/>
</dbReference>
<feature type="region of interest" description="Disordered" evidence="2">
    <location>
        <begin position="1281"/>
        <end position="1446"/>
    </location>
</feature>
<dbReference type="GO" id="GO:0051726">
    <property type="term" value="P:regulation of cell cycle"/>
    <property type="evidence" value="ECO:0007669"/>
    <property type="project" value="TreeGrafter"/>
</dbReference>
<dbReference type="SUPFAM" id="SSF48371">
    <property type="entry name" value="ARM repeat"/>
    <property type="match status" value="1"/>
</dbReference>
<evidence type="ECO:0000313" key="4">
    <source>
        <dbReference type="EMBL" id="KAJ6647248.1"/>
    </source>
</evidence>
<proteinExistence type="predicted"/>
<dbReference type="FunFam" id="3.40.50.11210:FF:000007">
    <property type="entry name" value="Tuberous sclerosis 2"/>
    <property type="match status" value="1"/>
</dbReference>
<feature type="compositionally biased region" description="Polar residues" evidence="2">
    <location>
        <begin position="1509"/>
        <end position="1520"/>
    </location>
</feature>
<dbReference type="GO" id="GO:0032007">
    <property type="term" value="P:negative regulation of TOR signaling"/>
    <property type="evidence" value="ECO:0007669"/>
    <property type="project" value="InterPro"/>
</dbReference>
<dbReference type="PROSITE" id="PS50085">
    <property type="entry name" value="RAPGAP"/>
    <property type="match status" value="1"/>
</dbReference>
<dbReference type="Pfam" id="PF02145">
    <property type="entry name" value="Rap_GAP"/>
    <property type="match status" value="1"/>
</dbReference>
<feature type="domain" description="Rap-GAP" evidence="3">
    <location>
        <begin position="1648"/>
        <end position="1875"/>
    </location>
</feature>
<feature type="compositionally biased region" description="Polar residues" evidence="2">
    <location>
        <begin position="1469"/>
        <end position="1494"/>
    </location>
</feature>
<dbReference type="OrthoDB" id="5797019at2759"/>
<gene>
    <name evidence="4" type="primary">TSC2</name>
    <name evidence="4" type="ORF">Bhyg_02469</name>
</gene>
<feature type="region of interest" description="Disordered" evidence="2">
    <location>
        <begin position="940"/>
        <end position="970"/>
    </location>
</feature>
<evidence type="ECO:0000313" key="5">
    <source>
        <dbReference type="Proteomes" id="UP001151699"/>
    </source>
</evidence>
<dbReference type="GO" id="GO:0033596">
    <property type="term" value="C:TSC1-TSC2 complex"/>
    <property type="evidence" value="ECO:0007669"/>
    <property type="project" value="InterPro"/>
</dbReference>
<dbReference type="InterPro" id="IPR035974">
    <property type="entry name" value="Rap/Ran-GAP_sf"/>
</dbReference>
<name>A0A9Q0NBW5_9DIPT</name>
<protein>
    <submittedName>
        <fullName evidence="4">Tuberin</fullName>
    </submittedName>
</protein>
<dbReference type="SUPFAM" id="SSF111347">
    <property type="entry name" value="Rap/Ran-GAP"/>
    <property type="match status" value="1"/>
</dbReference>
<dbReference type="InterPro" id="IPR024584">
    <property type="entry name" value="Tuberin_N"/>
</dbReference>
<dbReference type="InterPro" id="IPR000331">
    <property type="entry name" value="Rap/Ran_GAP_dom"/>
</dbReference>
<dbReference type="InterPro" id="IPR018515">
    <property type="entry name" value="Tuberin-type_domain"/>
</dbReference>
<evidence type="ECO:0000256" key="2">
    <source>
        <dbReference type="SAM" id="MobiDB-lite"/>
    </source>
</evidence>
<dbReference type="InterPro" id="IPR003913">
    <property type="entry name" value="Tuberin"/>
</dbReference>
<reference evidence="4" key="1">
    <citation type="submission" date="2022-07" db="EMBL/GenBank/DDBJ databases">
        <authorList>
            <person name="Trinca V."/>
            <person name="Uliana J.V.C."/>
            <person name="Torres T.T."/>
            <person name="Ward R.J."/>
            <person name="Monesi N."/>
        </authorList>
    </citation>
    <scope>NUCLEOTIDE SEQUENCE</scope>
    <source>
        <strain evidence="4">HSMRA1968</strain>
        <tissue evidence="4">Whole embryos</tissue>
    </source>
</reference>
<evidence type="ECO:0000259" key="3">
    <source>
        <dbReference type="PROSITE" id="PS50085"/>
    </source>
</evidence>
<dbReference type="GO" id="GO:0051056">
    <property type="term" value="P:regulation of small GTPase mediated signal transduction"/>
    <property type="evidence" value="ECO:0007669"/>
    <property type="project" value="InterPro"/>
</dbReference>
<dbReference type="PANTHER" id="PTHR10063:SF0">
    <property type="entry name" value="TUBERIN"/>
    <property type="match status" value="1"/>
</dbReference>
<dbReference type="Pfam" id="PF03542">
    <property type="entry name" value="Tuberin"/>
    <property type="match status" value="1"/>
</dbReference>
<feature type="region of interest" description="Disordered" evidence="2">
    <location>
        <begin position="1459"/>
        <end position="1542"/>
    </location>
</feature>
<feature type="compositionally biased region" description="Polar residues" evidence="2">
    <location>
        <begin position="1119"/>
        <end position="1145"/>
    </location>
</feature>
<feature type="region of interest" description="Disordered" evidence="2">
    <location>
        <begin position="1061"/>
        <end position="1190"/>
    </location>
</feature>
<comment type="caution">
    <text evidence="4">The sequence shown here is derived from an EMBL/GenBank/DDBJ whole genome shotgun (WGS) entry which is preliminary data.</text>
</comment>
<accession>A0A9Q0NBW5</accession>
<sequence>MSRQDHIINFKKFKQFLGISGNRPGGSQRSDFAVDAELERNLQPETPVAQRCKTLRELGEAVKANKLEDASIKKLWDLTKDLIVPNKPAEQRQTALVFYQKLIQGQFESLGLMRGHFFRVIQEHDVAEDTLYRLEILKTLTDNGKNIKDFEDSIGAFMVQWMQAIAYEGLTESYLEILVNMIKFNVALLESNDLVGIVQNACCLSYRIDDTRTVLQCLQVLDTALCCIGIPIETLPLCIVALCHTVNRENYCQTSWKIMKNLLGTNLGHAALFTMCKILNDEQMYSDEALLRGAVFHINMGLWGSAVPKLRCSPSTVLTSFLHALGSKRIIVTYEVILSIQRLIKMNGSKLSEPSWDVICDILFAISENISFYEETSSLSKDHIVQTSFHETINIIEGMLQKNEIAANPDRIYKLIEVVCEDRPEISCMHLINYASSKINATKPEWLQALYNFIDRFYGMKNVNIRIKALQSLIQIMDINRAAYEEEILERVVIPHFSNVHMETDINIRSAVGKLLIDFTWHCDSKRCLELLDILEKLLNRPFDLYEQNKTTLRTDVDIQDVVTIVDGLIDIFIVKLYRLPSFHAIKIYHLLIGHLEKYYQTPALLDFSSTIRCKIFSWMLRARANATFHIGYPDANNVTQIRFSHYLGIDQHHQHHAMSFQHTQAQQTQPTQSSGPTQPDIPTSTFSTISIRRGCKRIVECLKKERDWNIMQLVLKELPNILQNKAILQGNDMDTLATTLVAMYMNKTSMDILAPSTNRPHFAELHALILPNIASLVPYHQVIVQHTQKKMLEALTSGLFSRNPQVCIHALTVMLLEMPEMMLRHLPDVLLEMSKMSTTVNVAVPALEFLSTLIRLPSRRFANFVNVQYMYVFAISVPYTNPYKYDHYTVSLAHHVIAGWFLKCKVPLRRNFVNYIIKNFETNIQVSFHEIKKMDFSQINNEDSSNRKRSSSLTEQSSRHRDRTLQKITTRPKQDDALYNFHMELAETCIDFLARHTFSPCSPLPKRLPTVSSLLAGGQSQSWLVGHNIITITTSGCTSNQLRNGLCDRCSLLCKAPLPQRSSGNSSMGPTSPETVSTRTDSSSVNKRYTKASLQHTSGQESSSTASSISSSTAPTPYHQSTDSGNRFFRQTSNDARFSSTSGSLEFLSRRGSNPDTPDNTDSFINSARSNQSISSNLQTSPQQIPERSRQTCSCSCTGWAEICVRRPTGNISWVMRIQNQISVDTLNEVPLQDLVTLFMPSMGGVFGSDFLSDNSFLNSSTLSPESMIDHQRKITMLSSELSDIKTRDESKNEAETEMPVKQKSISPPSETATSPIDIPKQSQPKKEVAGSFSDVEPEKDEESTDVAFEDDESRLRNPVRRVNSSPEMSSSWKNPFLGQKGPLGSGSSAAGNNGQEEECPNVEGEQQQKKKSFGKDMRVSCEAIPEEIAGSTPPSHPDSVKEVDTSLHPKVLIASATAVTAKPATLVPSSSFPTETTPDAKQSLQTHSQSPPKKQLSADDALLPSKSDPSINDQSATSKLKLPMDTKVTTKPPHSPAPLSPRLLAKNAANKIASIQFAPSVGSGSNNSNDMYHRGRSKTISVVREHSLRERSVVREHDNRDNAKWTFRGTRSGITPSSVFLQLFNTGPNSSIEQPIHIGANNAKAIGLLDLIPPFETHKIGVLYVGPGQCANETEILKNRYGSFRYTQFLKNLGTLVSLKDAKEHNLFVNMDSTGKDGNFTYIWKDDIVQVTFHVATLMPNKEQDPLCHEKKKHIGNDYVTIVYKESSEEYNLNTIKGQFNYACVIVEPMELNSNRIFVRAKEDISKYVGYSEPKIVSDSSAPLLARQLALHANLASLVSQSLKTKNQSPYASNWLERLRKIKHLRAKLLKDNISSTSDHSGSSTTSSGIESPWLKEDFTTYTQ</sequence>
<keyword evidence="5" id="KW-1185">Reference proteome</keyword>
<feature type="compositionally biased region" description="Polar residues" evidence="2">
    <location>
        <begin position="1305"/>
        <end position="1316"/>
    </location>
</feature>
<feature type="compositionally biased region" description="Basic and acidic residues" evidence="2">
    <location>
        <begin position="1284"/>
        <end position="1302"/>
    </location>
</feature>
<dbReference type="GO" id="GO:0051898">
    <property type="term" value="P:negative regulation of phosphatidylinositol 3-kinase/protein kinase B signal transduction"/>
    <property type="evidence" value="ECO:0007669"/>
    <property type="project" value="TreeGrafter"/>
</dbReference>
<dbReference type="GO" id="GO:0030178">
    <property type="term" value="P:negative regulation of Wnt signaling pathway"/>
    <property type="evidence" value="ECO:0007669"/>
    <property type="project" value="TreeGrafter"/>
</dbReference>
<feature type="compositionally biased region" description="Polar residues" evidence="2">
    <location>
        <begin position="1364"/>
        <end position="1375"/>
    </location>
</feature>
<dbReference type="PRINTS" id="PR01431">
    <property type="entry name" value="TUBERIN"/>
</dbReference>
<dbReference type="Gene3D" id="3.40.50.11210">
    <property type="entry name" value="Rap/Ran-GAP"/>
    <property type="match status" value="1"/>
</dbReference>
<dbReference type="PANTHER" id="PTHR10063">
    <property type="entry name" value="TUBERIN"/>
    <property type="match status" value="1"/>
</dbReference>
<feature type="compositionally biased region" description="Acidic residues" evidence="2">
    <location>
        <begin position="1337"/>
        <end position="1354"/>
    </location>
</feature>
<organism evidence="4 5">
    <name type="scientific">Pseudolycoriella hygida</name>
    <dbReference type="NCBI Taxonomy" id="35572"/>
    <lineage>
        <taxon>Eukaryota</taxon>
        <taxon>Metazoa</taxon>
        <taxon>Ecdysozoa</taxon>
        <taxon>Arthropoda</taxon>
        <taxon>Hexapoda</taxon>
        <taxon>Insecta</taxon>
        <taxon>Pterygota</taxon>
        <taxon>Neoptera</taxon>
        <taxon>Endopterygota</taxon>
        <taxon>Diptera</taxon>
        <taxon>Nematocera</taxon>
        <taxon>Sciaroidea</taxon>
        <taxon>Sciaridae</taxon>
        <taxon>Pseudolycoriella</taxon>
    </lineage>
</organism>
<feature type="region of interest" description="Disordered" evidence="2">
    <location>
        <begin position="659"/>
        <end position="686"/>
    </location>
</feature>
<keyword evidence="1" id="KW-0343">GTPase activation</keyword>
<dbReference type="InterPro" id="IPR027107">
    <property type="entry name" value="Tuberin/Ral-act_asu"/>
</dbReference>
<feature type="compositionally biased region" description="Low complexity" evidence="2">
    <location>
        <begin position="1387"/>
        <end position="1396"/>
    </location>
</feature>
<evidence type="ECO:0000256" key="1">
    <source>
        <dbReference type="ARBA" id="ARBA00022468"/>
    </source>
</evidence>
<dbReference type="GO" id="GO:0005096">
    <property type="term" value="F:GTPase activator activity"/>
    <property type="evidence" value="ECO:0007669"/>
    <property type="project" value="UniProtKB-KW"/>
</dbReference>
<feature type="compositionally biased region" description="Low complexity" evidence="2">
    <location>
        <begin position="660"/>
        <end position="679"/>
    </location>
</feature>
<dbReference type="GO" id="GO:0046627">
    <property type="term" value="P:negative regulation of insulin receptor signaling pathway"/>
    <property type="evidence" value="ECO:0007669"/>
    <property type="project" value="TreeGrafter"/>
</dbReference>
<feature type="compositionally biased region" description="Polar residues" evidence="2">
    <location>
        <begin position="1152"/>
        <end position="1187"/>
    </location>
</feature>